<feature type="domain" description="PAC" evidence="6">
    <location>
        <begin position="84"/>
        <end position="136"/>
    </location>
</feature>
<sequence>MMGFSRQYRSEPGRIVEALDKALAIIEFDPKGTILAANAVFCRLMGYEPAEIVGKHHSLFVDPEFARSQAYRDFWLKLGRGEFDSQEYLRLGNHGKQVWIQASYNPVRNARGQVTSIVKVATDTTAAHLKHAAFEAKIDAISRVQGVIEFTPDGEIKDANDNFLALVGYKLSDIKGKHHRLFVDDAYAQSAAYRELWAKLNAGEFVSGEFKRLSRSGQPVWIQASYNPIFDLKGNVTSVVKFATDVTGRVRAVSEVADGLAQLADNNLVHRLTRPFDLAFEALRTDYNTSLDGLQATMSRVVAGAKTINVGNQEIAASTDGLSRRIEQQAASLEETAAALDQITATVKQTAEGAFQAAVAASGARTGTALSSTVLQSAAAVMNEISDSSKKITLIIGVMDEIAFQTNLLALNAGVEAARAGESGRGFAVVAQEVRALAQRSAVAAREIKTLIASSSEEVKRGVELVGETVSALGGVTEKVDLIDSLLSQMAVAAREQATGLGEVNIAVNHMDQMTQQNAAMIEQATSAASRLRAEAAELAALMDQFRIGQSELARLEGAGAPLRLAASGR</sequence>
<dbReference type="PANTHER" id="PTHR43531:SF11">
    <property type="entry name" value="METHYL-ACCEPTING CHEMOTAXIS PROTEIN 3"/>
    <property type="match status" value="1"/>
</dbReference>
<keyword evidence="3" id="KW-0807">Transducer</keyword>
<dbReference type="CDD" id="cd00130">
    <property type="entry name" value="PAS"/>
    <property type="match status" value="2"/>
</dbReference>
<dbReference type="PROSITE" id="PS50885">
    <property type="entry name" value="HAMP"/>
    <property type="match status" value="1"/>
</dbReference>
<dbReference type="EMBL" id="CP027850">
    <property type="protein sequence ID" value="AVQ01934.1"/>
    <property type="molecule type" value="Genomic_DNA"/>
</dbReference>
<feature type="domain" description="Methyl-accepting transducer" evidence="4">
    <location>
        <begin position="304"/>
        <end position="533"/>
    </location>
</feature>
<dbReference type="PROSITE" id="PS50111">
    <property type="entry name" value="CHEMOTAXIS_TRANSDUC_2"/>
    <property type="match status" value="1"/>
</dbReference>
<dbReference type="SMART" id="SM00283">
    <property type="entry name" value="MA"/>
    <property type="match status" value="1"/>
</dbReference>
<reference evidence="8 9" key="1">
    <citation type="journal article" date="2015" name="Biotechnol. Bioeng.">
        <title>Genome sequence and phenotypic characterization of Caulobacter segnis.</title>
        <authorList>
            <person name="Patel S."/>
            <person name="Fletcher B."/>
            <person name="Scott D.C."/>
            <person name="Ely B."/>
        </authorList>
    </citation>
    <scope>NUCLEOTIDE SEQUENCE [LARGE SCALE GENOMIC DNA]</scope>
    <source>
        <strain evidence="8 9">TK0059</strain>
    </source>
</reference>
<accession>A0ABM6TFL5</accession>
<dbReference type="Gene3D" id="3.30.450.20">
    <property type="entry name" value="PAS domain"/>
    <property type="match status" value="2"/>
</dbReference>
<dbReference type="Pfam" id="PF08447">
    <property type="entry name" value="PAS_3"/>
    <property type="match status" value="2"/>
</dbReference>
<evidence type="ECO:0000259" key="4">
    <source>
        <dbReference type="PROSITE" id="PS50111"/>
    </source>
</evidence>
<name>A0ABM6TFL5_9CAUL</name>
<evidence type="ECO:0000259" key="5">
    <source>
        <dbReference type="PROSITE" id="PS50112"/>
    </source>
</evidence>
<dbReference type="InterPro" id="IPR000700">
    <property type="entry name" value="PAS-assoc_C"/>
</dbReference>
<dbReference type="PROSITE" id="PS50113">
    <property type="entry name" value="PAC"/>
    <property type="match status" value="2"/>
</dbReference>
<dbReference type="InterPro" id="IPR003660">
    <property type="entry name" value="HAMP_dom"/>
</dbReference>
<dbReference type="InterPro" id="IPR004090">
    <property type="entry name" value="Chemotax_Me-accpt_rcpt"/>
</dbReference>
<dbReference type="PRINTS" id="PR00260">
    <property type="entry name" value="CHEMTRNSDUCR"/>
</dbReference>
<keyword evidence="9" id="KW-1185">Reference proteome</keyword>
<dbReference type="SUPFAM" id="SSF58104">
    <property type="entry name" value="Methyl-accepting chemotaxis protein (MCP) signaling domain"/>
    <property type="match status" value="1"/>
</dbReference>
<feature type="domain" description="PAS" evidence="5">
    <location>
        <begin position="25"/>
        <end position="64"/>
    </location>
</feature>
<dbReference type="SMART" id="SM00091">
    <property type="entry name" value="PAS"/>
    <property type="match status" value="2"/>
</dbReference>
<feature type="domain" description="PAC" evidence="6">
    <location>
        <begin position="206"/>
        <end position="258"/>
    </location>
</feature>
<evidence type="ECO:0000259" key="6">
    <source>
        <dbReference type="PROSITE" id="PS50113"/>
    </source>
</evidence>
<dbReference type="NCBIfam" id="TIGR00229">
    <property type="entry name" value="sensory_box"/>
    <property type="match status" value="2"/>
</dbReference>
<evidence type="ECO:0000256" key="2">
    <source>
        <dbReference type="ARBA" id="ARBA00029447"/>
    </source>
</evidence>
<evidence type="ECO:0000256" key="3">
    <source>
        <dbReference type="PROSITE-ProRule" id="PRU00284"/>
    </source>
</evidence>
<dbReference type="InterPro" id="IPR004089">
    <property type="entry name" value="MCPsignal_dom"/>
</dbReference>
<dbReference type="InterPro" id="IPR000014">
    <property type="entry name" value="PAS"/>
</dbReference>
<organism evidence="8 9">
    <name type="scientific">Caulobacter segnis</name>
    <dbReference type="NCBI Taxonomy" id="88688"/>
    <lineage>
        <taxon>Bacteria</taxon>
        <taxon>Pseudomonadati</taxon>
        <taxon>Pseudomonadota</taxon>
        <taxon>Alphaproteobacteria</taxon>
        <taxon>Caulobacterales</taxon>
        <taxon>Caulobacteraceae</taxon>
        <taxon>Caulobacter</taxon>
    </lineage>
</organism>
<dbReference type="Proteomes" id="UP000240527">
    <property type="component" value="Chromosome"/>
</dbReference>
<dbReference type="InterPro" id="IPR035965">
    <property type="entry name" value="PAS-like_dom_sf"/>
</dbReference>
<dbReference type="RefSeq" id="WP_013078845.1">
    <property type="nucleotide sequence ID" value="NZ_CP027850.1"/>
</dbReference>
<dbReference type="InterPro" id="IPR001610">
    <property type="entry name" value="PAC"/>
</dbReference>
<proteinExistence type="inferred from homology"/>
<dbReference type="Pfam" id="PF00015">
    <property type="entry name" value="MCPsignal"/>
    <property type="match status" value="1"/>
</dbReference>
<dbReference type="PANTHER" id="PTHR43531">
    <property type="entry name" value="PROTEIN ICFG"/>
    <property type="match status" value="1"/>
</dbReference>
<dbReference type="SMART" id="SM00086">
    <property type="entry name" value="PAC"/>
    <property type="match status" value="2"/>
</dbReference>
<dbReference type="Gene3D" id="1.10.287.950">
    <property type="entry name" value="Methyl-accepting chemotaxis protein"/>
    <property type="match status" value="1"/>
</dbReference>
<comment type="similarity">
    <text evidence="2">Belongs to the methyl-accepting chemotaxis (MCP) protein family.</text>
</comment>
<dbReference type="InterPro" id="IPR013655">
    <property type="entry name" value="PAS_fold_3"/>
</dbReference>
<dbReference type="InterPro" id="IPR051310">
    <property type="entry name" value="MCP_chemotaxis"/>
</dbReference>
<evidence type="ECO:0000256" key="1">
    <source>
        <dbReference type="ARBA" id="ARBA00022500"/>
    </source>
</evidence>
<dbReference type="CDD" id="cd11386">
    <property type="entry name" value="MCP_signal"/>
    <property type="match status" value="1"/>
</dbReference>
<evidence type="ECO:0000259" key="7">
    <source>
        <dbReference type="PROSITE" id="PS50885"/>
    </source>
</evidence>
<keyword evidence="1" id="KW-0145">Chemotaxis</keyword>
<evidence type="ECO:0000313" key="9">
    <source>
        <dbReference type="Proteomes" id="UP000240527"/>
    </source>
</evidence>
<protein>
    <submittedName>
        <fullName evidence="8">PAS domain S-box protein</fullName>
    </submittedName>
</protein>
<gene>
    <name evidence="8" type="ORF">B7G68_08785</name>
</gene>
<feature type="domain" description="HAMP" evidence="7">
    <location>
        <begin position="247"/>
        <end position="299"/>
    </location>
</feature>
<dbReference type="SUPFAM" id="SSF55785">
    <property type="entry name" value="PYP-like sensor domain (PAS domain)"/>
    <property type="match status" value="2"/>
</dbReference>
<evidence type="ECO:0000313" key="8">
    <source>
        <dbReference type="EMBL" id="AVQ01934.1"/>
    </source>
</evidence>
<dbReference type="PROSITE" id="PS50112">
    <property type="entry name" value="PAS"/>
    <property type="match status" value="1"/>
</dbReference>